<evidence type="ECO:0000256" key="3">
    <source>
        <dbReference type="ARBA" id="ARBA00022475"/>
    </source>
</evidence>
<evidence type="ECO:0000313" key="10">
    <source>
        <dbReference type="Proteomes" id="UP000442533"/>
    </source>
</evidence>
<dbReference type="GO" id="GO:0005886">
    <property type="term" value="C:plasma membrane"/>
    <property type="evidence" value="ECO:0007669"/>
    <property type="project" value="UniProtKB-SubCell"/>
</dbReference>
<dbReference type="InterPro" id="IPR035906">
    <property type="entry name" value="MetI-like_sf"/>
</dbReference>
<evidence type="ECO:0000256" key="6">
    <source>
        <dbReference type="ARBA" id="ARBA00023136"/>
    </source>
</evidence>
<comment type="similarity">
    <text evidence="7">Belongs to the binding-protein-dependent transport system permease family.</text>
</comment>
<dbReference type="EMBL" id="WMIF01000006">
    <property type="protein sequence ID" value="MTH34166.1"/>
    <property type="molecule type" value="Genomic_DNA"/>
</dbReference>
<dbReference type="Pfam" id="PF00528">
    <property type="entry name" value="BPD_transp_1"/>
    <property type="match status" value="1"/>
</dbReference>
<evidence type="ECO:0000259" key="8">
    <source>
        <dbReference type="PROSITE" id="PS50928"/>
    </source>
</evidence>
<dbReference type="PANTHER" id="PTHR43163:SF6">
    <property type="entry name" value="DIPEPTIDE TRANSPORT SYSTEM PERMEASE PROTEIN DPPB-RELATED"/>
    <property type="match status" value="1"/>
</dbReference>
<dbReference type="AlphaFoldDB" id="A0A844GZT5"/>
<dbReference type="OrthoDB" id="9807402at2"/>
<keyword evidence="2 7" id="KW-0813">Transport</keyword>
<gene>
    <name evidence="9" type="ORF">GL279_06070</name>
</gene>
<evidence type="ECO:0000256" key="4">
    <source>
        <dbReference type="ARBA" id="ARBA00022692"/>
    </source>
</evidence>
<evidence type="ECO:0000256" key="7">
    <source>
        <dbReference type="RuleBase" id="RU363032"/>
    </source>
</evidence>
<dbReference type="Proteomes" id="UP000442533">
    <property type="component" value="Unassembled WGS sequence"/>
</dbReference>
<keyword evidence="5 7" id="KW-1133">Transmembrane helix</keyword>
<dbReference type="RefSeq" id="WP_155063725.1">
    <property type="nucleotide sequence ID" value="NZ_WMIF01000006.1"/>
</dbReference>
<sequence length="335" mass="37101">MLNLALRRLAMAVPTLLCISLVIFLLLEAAPGDPLGEMPLTVPPEVKERMRAALGVGEPWPLRYLLFLKQFFWVEPLHWLDRLLGTDFGAGQQRLISYQSRAPVFDVIAERLPQTLAVVGLSYLLGVLVALPVAILSARHPQGWFDRIAGSLAMLGYSLPTFLTGLVLIWVLAIWLKWLPSVYDTTLRVTDWASLLRQLRQMAMPVAVLTLYNAAQISRYLRAAMLDNLRQDHVRTARAKGLGEGAVLCRHVLRNSLSSMVTVIALGLPTVFGGAIITEQLFKVNGLGQLLILAINAHDLPMVMALTFVFALLIVLCTLLADLLYGMLDPRIRHG</sequence>
<comment type="caution">
    <text evidence="9">The sequence shown here is derived from an EMBL/GenBank/DDBJ whole genome shotgun (WGS) entry which is preliminary data.</text>
</comment>
<dbReference type="Gene3D" id="1.10.3720.10">
    <property type="entry name" value="MetI-like"/>
    <property type="match status" value="1"/>
</dbReference>
<keyword evidence="4 7" id="KW-0812">Transmembrane</keyword>
<dbReference type="GO" id="GO:0055085">
    <property type="term" value="P:transmembrane transport"/>
    <property type="evidence" value="ECO:0007669"/>
    <property type="project" value="InterPro"/>
</dbReference>
<dbReference type="CDD" id="cd06261">
    <property type="entry name" value="TM_PBP2"/>
    <property type="match status" value="1"/>
</dbReference>
<evidence type="ECO:0000256" key="2">
    <source>
        <dbReference type="ARBA" id="ARBA00022448"/>
    </source>
</evidence>
<proteinExistence type="inferred from homology"/>
<organism evidence="9 10">
    <name type="scientific">Paracoccus limosus</name>
    <dbReference type="NCBI Taxonomy" id="913252"/>
    <lineage>
        <taxon>Bacteria</taxon>
        <taxon>Pseudomonadati</taxon>
        <taxon>Pseudomonadota</taxon>
        <taxon>Alphaproteobacteria</taxon>
        <taxon>Rhodobacterales</taxon>
        <taxon>Paracoccaceae</taxon>
        <taxon>Paracoccus</taxon>
    </lineage>
</organism>
<keyword evidence="10" id="KW-1185">Reference proteome</keyword>
<feature type="domain" description="ABC transmembrane type-1" evidence="8">
    <location>
        <begin position="112"/>
        <end position="321"/>
    </location>
</feature>
<name>A0A844GZT5_9RHOB</name>
<evidence type="ECO:0000313" key="9">
    <source>
        <dbReference type="EMBL" id="MTH34166.1"/>
    </source>
</evidence>
<reference evidence="9 10" key="1">
    <citation type="submission" date="2019-11" db="EMBL/GenBank/DDBJ databases">
        <authorList>
            <person name="Dong K."/>
        </authorList>
    </citation>
    <scope>NUCLEOTIDE SEQUENCE [LARGE SCALE GENOMIC DNA]</scope>
    <source>
        <strain evidence="9 10">JCM 17370</strain>
    </source>
</reference>
<comment type="subcellular location">
    <subcellularLocation>
        <location evidence="1 7">Cell membrane</location>
        <topology evidence="1 7">Multi-pass membrane protein</topology>
    </subcellularLocation>
</comment>
<feature type="transmembrane region" description="Helical" evidence="7">
    <location>
        <begin position="302"/>
        <end position="325"/>
    </location>
</feature>
<keyword evidence="6 7" id="KW-0472">Membrane</keyword>
<dbReference type="PANTHER" id="PTHR43163">
    <property type="entry name" value="DIPEPTIDE TRANSPORT SYSTEM PERMEASE PROTEIN DPPB-RELATED"/>
    <property type="match status" value="1"/>
</dbReference>
<evidence type="ECO:0000256" key="5">
    <source>
        <dbReference type="ARBA" id="ARBA00022989"/>
    </source>
</evidence>
<accession>A0A844GZT5</accession>
<dbReference type="PROSITE" id="PS50928">
    <property type="entry name" value="ABC_TM1"/>
    <property type="match status" value="1"/>
</dbReference>
<feature type="transmembrane region" description="Helical" evidence="7">
    <location>
        <begin position="116"/>
        <end position="136"/>
    </location>
</feature>
<dbReference type="InterPro" id="IPR045621">
    <property type="entry name" value="BPD_transp_1_N"/>
</dbReference>
<feature type="transmembrane region" description="Helical" evidence="7">
    <location>
        <begin position="260"/>
        <end position="282"/>
    </location>
</feature>
<protein>
    <submittedName>
        <fullName evidence="9">ABC transporter permease subunit</fullName>
    </submittedName>
</protein>
<keyword evidence="3" id="KW-1003">Cell membrane</keyword>
<evidence type="ECO:0000256" key="1">
    <source>
        <dbReference type="ARBA" id="ARBA00004651"/>
    </source>
</evidence>
<dbReference type="InterPro" id="IPR000515">
    <property type="entry name" value="MetI-like"/>
</dbReference>
<dbReference type="Pfam" id="PF19300">
    <property type="entry name" value="BPD_transp_1_N"/>
    <property type="match status" value="1"/>
</dbReference>
<feature type="transmembrane region" description="Helical" evidence="7">
    <location>
        <begin position="157"/>
        <end position="178"/>
    </location>
</feature>
<dbReference type="SUPFAM" id="SSF161098">
    <property type="entry name" value="MetI-like"/>
    <property type="match status" value="1"/>
</dbReference>